<dbReference type="PANTHER" id="PTHR38364">
    <property type="entry name" value="OSJNBA0022H21.9 PROTEIN"/>
    <property type="match status" value="1"/>
</dbReference>
<evidence type="ECO:0000256" key="1">
    <source>
        <dbReference type="SAM" id="MobiDB-lite"/>
    </source>
</evidence>
<feature type="compositionally biased region" description="Polar residues" evidence="1">
    <location>
        <begin position="20"/>
        <end position="32"/>
    </location>
</feature>
<name>A0A1J3GTY2_NOCCA</name>
<evidence type="ECO:0000256" key="2">
    <source>
        <dbReference type="SAM" id="Phobius"/>
    </source>
</evidence>
<keyword evidence="2" id="KW-0812">Transmembrane</keyword>
<dbReference type="AlphaFoldDB" id="A0A1J3GTY2"/>
<accession>A0A1J3GTY2</accession>
<organism evidence="3">
    <name type="scientific">Noccaea caerulescens</name>
    <name type="common">Alpine penny-cress</name>
    <name type="synonym">Thlaspi caerulescens</name>
    <dbReference type="NCBI Taxonomy" id="107243"/>
    <lineage>
        <taxon>Eukaryota</taxon>
        <taxon>Viridiplantae</taxon>
        <taxon>Streptophyta</taxon>
        <taxon>Embryophyta</taxon>
        <taxon>Tracheophyta</taxon>
        <taxon>Spermatophyta</taxon>
        <taxon>Magnoliopsida</taxon>
        <taxon>eudicotyledons</taxon>
        <taxon>Gunneridae</taxon>
        <taxon>Pentapetalae</taxon>
        <taxon>rosids</taxon>
        <taxon>malvids</taxon>
        <taxon>Brassicales</taxon>
        <taxon>Brassicaceae</taxon>
        <taxon>Coluteocarpeae</taxon>
        <taxon>Noccaea</taxon>
    </lineage>
</organism>
<reference evidence="3" key="1">
    <citation type="submission" date="2016-07" db="EMBL/GenBank/DDBJ databases">
        <title>De novo transcriptome assembly of four accessions of the metal hyperaccumulator plant Noccaea caerulescens.</title>
        <authorList>
            <person name="Blande D."/>
            <person name="Halimaa P."/>
            <person name="Tervahauta A.I."/>
            <person name="Aarts M.G."/>
            <person name="Karenlampi S.O."/>
        </authorList>
    </citation>
    <scope>NUCLEOTIDE SEQUENCE</scope>
</reference>
<evidence type="ECO:0008006" key="4">
    <source>
        <dbReference type="Google" id="ProtNLM"/>
    </source>
</evidence>
<proteinExistence type="predicted"/>
<keyword evidence="2" id="KW-0472">Membrane</keyword>
<keyword evidence="2" id="KW-1133">Transmembrane helix</keyword>
<feature type="region of interest" description="Disordered" evidence="1">
    <location>
        <begin position="20"/>
        <end position="47"/>
    </location>
</feature>
<protein>
    <recommendedName>
        <fullName evidence="4">Transmembrane protein</fullName>
    </recommendedName>
</protein>
<dbReference type="PANTHER" id="PTHR38364:SF1">
    <property type="entry name" value="OS04G0475300 PROTEIN"/>
    <property type="match status" value="1"/>
</dbReference>
<feature type="transmembrane region" description="Helical" evidence="2">
    <location>
        <begin position="171"/>
        <end position="190"/>
    </location>
</feature>
<dbReference type="EMBL" id="GEVL01017738">
    <property type="protein sequence ID" value="JAU59603.1"/>
    <property type="molecule type" value="Transcribed_RNA"/>
</dbReference>
<evidence type="ECO:0000313" key="3">
    <source>
        <dbReference type="EMBL" id="JAU59603.1"/>
    </source>
</evidence>
<sequence length="195" mass="22673">MWSSKNWLIPVNSGLIHSSICTGRGPTTPNQRSLSLSPPLDPNPKEKTMEETTWEQRLQAVTHILTNPTTKPSFHSQFLIGTLVPCYLSWDYPPILCDSSRTHLRQWWVSQFLKRVSRFGHPDTSWRSNCPYYQPPPAIMAAGVEEGKWGREERREYARKRLRRKRLVSEVNPFIPLLLPNLLLFTLLLWDPIPE</sequence>
<gene>
    <name evidence="3" type="ORF">LE_TR6732_c0_g1_i1_g.24512</name>
</gene>